<comment type="caution">
    <text evidence="1">The sequence shown here is derived from an EMBL/GenBank/DDBJ whole genome shotgun (WGS) entry which is preliminary data.</text>
</comment>
<evidence type="ECO:0000313" key="1">
    <source>
        <dbReference type="EMBL" id="MBM7587897.1"/>
    </source>
</evidence>
<sequence>MSLDKIYERTHRHYELEPEHYLRKFKVYEWKTDFRAWTNLRADIDFGENKRRKQ</sequence>
<accession>A0ABS2NJ50</accession>
<reference evidence="1 2" key="1">
    <citation type="submission" date="2021-01" db="EMBL/GenBank/DDBJ databases">
        <title>Genomic Encyclopedia of Type Strains, Phase IV (KMG-IV): sequencing the most valuable type-strain genomes for metagenomic binning, comparative biology and taxonomic classification.</title>
        <authorList>
            <person name="Goeker M."/>
        </authorList>
    </citation>
    <scope>NUCLEOTIDE SEQUENCE [LARGE SCALE GENOMIC DNA]</scope>
    <source>
        <strain evidence="1 2">DSM 24834</strain>
    </source>
</reference>
<dbReference type="EMBL" id="JAFBDZ010000006">
    <property type="protein sequence ID" value="MBM7587897.1"/>
    <property type="molecule type" value="Genomic_DNA"/>
</dbReference>
<name>A0ABS2NJ50_9BACI</name>
<keyword evidence="2" id="KW-1185">Reference proteome</keyword>
<gene>
    <name evidence="1" type="ORF">JOC86_004472</name>
</gene>
<evidence type="ECO:0008006" key="3">
    <source>
        <dbReference type="Google" id="ProtNLM"/>
    </source>
</evidence>
<organism evidence="1 2">
    <name type="scientific">Rossellomorea pakistanensis</name>
    <dbReference type="NCBI Taxonomy" id="992288"/>
    <lineage>
        <taxon>Bacteria</taxon>
        <taxon>Bacillati</taxon>
        <taxon>Bacillota</taxon>
        <taxon>Bacilli</taxon>
        <taxon>Bacillales</taxon>
        <taxon>Bacillaceae</taxon>
        <taxon>Rossellomorea</taxon>
    </lineage>
</organism>
<dbReference type="Proteomes" id="UP001646157">
    <property type="component" value="Unassembled WGS sequence"/>
</dbReference>
<protein>
    <recommendedName>
        <fullName evidence="3">Transposase</fullName>
    </recommendedName>
</protein>
<evidence type="ECO:0000313" key="2">
    <source>
        <dbReference type="Proteomes" id="UP001646157"/>
    </source>
</evidence>
<proteinExistence type="predicted"/>